<dbReference type="PROSITE" id="PS00723">
    <property type="entry name" value="POLYPRENYL_SYNTHASE_1"/>
    <property type="match status" value="1"/>
</dbReference>
<evidence type="ECO:0000256" key="1">
    <source>
        <dbReference type="ARBA" id="ARBA00001946"/>
    </source>
</evidence>
<evidence type="ECO:0000313" key="7">
    <source>
        <dbReference type="EMBL" id="XAU15987.1"/>
    </source>
</evidence>
<comment type="cofactor">
    <cofactor evidence="1">
        <name>Mg(2+)</name>
        <dbReference type="ChEBI" id="CHEBI:18420"/>
    </cofactor>
</comment>
<organism evidence="7 8">
    <name type="scientific">Sulfurimonas diazotrophicus</name>
    <dbReference type="NCBI Taxonomy" id="3131939"/>
    <lineage>
        <taxon>Bacteria</taxon>
        <taxon>Pseudomonadati</taxon>
        <taxon>Campylobacterota</taxon>
        <taxon>Epsilonproteobacteria</taxon>
        <taxon>Campylobacterales</taxon>
        <taxon>Sulfurimonadaceae</taxon>
        <taxon>Sulfurimonas</taxon>
    </lineage>
</organism>
<accession>A0ABZ3HCA5</accession>
<dbReference type="InterPro" id="IPR000092">
    <property type="entry name" value="Polyprenyl_synt"/>
</dbReference>
<dbReference type="CDD" id="cd00685">
    <property type="entry name" value="Trans_IPPS_HT"/>
    <property type="match status" value="1"/>
</dbReference>
<sequence length="296" mass="32065">MVEAVARRMQEMVAAVDYPYATGLFETLSGGKRLRARLIMMIAGEEDAAVTLAAVIELIHAASLLHDDVIDEAQLRRGTPSVNATEGSKQAVMLGDILYSKAFSELTQFDARIAKSVADAVTSLSVGEMMDVQMAKTFNEDDKRYLQMLYLKTGVLIEAAAKCAALLAGKDADAYALYGKNLGIAFQIIDDILDIVSDEATLGKPAMNDFVEGKCTLPYIHLYRTLEGEARERLLALHGRSATTEETQWLKAGLESSGAVKAAYAQARALSDEAKRAVSGDAPLEAVIESMMQRTF</sequence>
<keyword evidence="3 6" id="KW-0808">Transferase</keyword>
<reference evidence="7 8" key="1">
    <citation type="submission" date="2024-03" db="EMBL/GenBank/DDBJ databases">
        <title>Sulfurimonas sp. HSL3-1.</title>
        <authorList>
            <person name="Wang S."/>
        </authorList>
    </citation>
    <scope>NUCLEOTIDE SEQUENCE [LARGE SCALE GENOMIC DNA]</scope>
    <source>
        <strain evidence="7 8">HSL3-1</strain>
    </source>
</reference>
<keyword evidence="5" id="KW-0460">Magnesium</keyword>
<dbReference type="RefSeq" id="WP_345971087.1">
    <property type="nucleotide sequence ID" value="NZ_CP147920.1"/>
</dbReference>
<dbReference type="EMBL" id="CP147920">
    <property type="protein sequence ID" value="XAU15987.1"/>
    <property type="molecule type" value="Genomic_DNA"/>
</dbReference>
<keyword evidence="8" id="KW-1185">Reference proteome</keyword>
<evidence type="ECO:0000256" key="4">
    <source>
        <dbReference type="ARBA" id="ARBA00022723"/>
    </source>
</evidence>
<dbReference type="PROSITE" id="PS00444">
    <property type="entry name" value="POLYPRENYL_SYNTHASE_2"/>
    <property type="match status" value="1"/>
</dbReference>
<gene>
    <name evidence="7" type="ORF">WCY31_04595</name>
</gene>
<dbReference type="InterPro" id="IPR033749">
    <property type="entry name" value="Polyprenyl_synt_CS"/>
</dbReference>
<proteinExistence type="inferred from homology"/>
<dbReference type="PANTHER" id="PTHR12001:SF69">
    <property type="entry name" value="ALL TRANS-POLYPRENYL-DIPHOSPHATE SYNTHASE PDSS1"/>
    <property type="match status" value="1"/>
</dbReference>
<evidence type="ECO:0000256" key="2">
    <source>
        <dbReference type="ARBA" id="ARBA00006706"/>
    </source>
</evidence>
<keyword evidence="4" id="KW-0479">Metal-binding</keyword>
<name>A0ABZ3HCA5_9BACT</name>
<dbReference type="SFLD" id="SFLDS00005">
    <property type="entry name" value="Isoprenoid_Synthase_Type_I"/>
    <property type="match status" value="1"/>
</dbReference>
<evidence type="ECO:0000256" key="6">
    <source>
        <dbReference type="RuleBase" id="RU004466"/>
    </source>
</evidence>
<dbReference type="PANTHER" id="PTHR12001">
    <property type="entry name" value="GERANYLGERANYL PYROPHOSPHATE SYNTHASE"/>
    <property type="match status" value="1"/>
</dbReference>
<dbReference type="Gene3D" id="1.10.600.10">
    <property type="entry name" value="Farnesyl Diphosphate Synthase"/>
    <property type="match status" value="1"/>
</dbReference>
<evidence type="ECO:0000256" key="3">
    <source>
        <dbReference type="ARBA" id="ARBA00022679"/>
    </source>
</evidence>
<evidence type="ECO:0000256" key="5">
    <source>
        <dbReference type="ARBA" id="ARBA00022842"/>
    </source>
</evidence>
<comment type="similarity">
    <text evidence="2 6">Belongs to the FPP/GGPP synthase family.</text>
</comment>
<dbReference type="InterPro" id="IPR008949">
    <property type="entry name" value="Isoprenoid_synthase_dom_sf"/>
</dbReference>
<evidence type="ECO:0000313" key="8">
    <source>
        <dbReference type="Proteomes" id="UP001447842"/>
    </source>
</evidence>
<dbReference type="Proteomes" id="UP001447842">
    <property type="component" value="Chromosome"/>
</dbReference>
<dbReference type="SUPFAM" id="SSF48576">
    <property type="entry name" value="Terpenoid synthases"/>
    <property type="match status" value="1"/>
</dbReference>
<protein>
    <submittedName>
        <fullName evidence="7">Polyprenyl synthetase family protein</fullName>
    </submittedName>
</protein>
<dbReference type="Pfam" id="PF00348">
    <property type="entry name" value="polyprenyl_synt"/>
    <property type="match status" value="1"/>
</dbReference>